<sequence length="296" mass="31815">MAPVTPFRPATTPATDSYRVGGHQVSYELLSTLKQASSRTGVDFAYLVAQAGQESGFKADAQAKTSSARGLFQFIDSTWLETVRDHGAKHGLADYAQKIGTASDGRPRVTDPDARSEILALRDDPRIASVMAAEYARSNQQVLAREFGVDVKKVDLYLGHFLGPNGATRFLGALKENPTQPAANLLPEAAAANKGVFYGADGNPRTLGEIYAFFNAKLDSKSQGLDTVPLDGQSSGLAAAPYGNSAVQAQMDEQRRFVDQNMKMMAMEMLHKIMLGNKSRLMGLGSPRSSFDSGES</sequence>
<dbReference type="RefSeq" id="WP_144258222.1">
    <property type="nucleotide sequence ID" value="NZ_CP041636.1"/>
</dbReference>
<comment type="similarity">
    <text evidence="1">Belongs to the virb1 family.</text>
</comment>
<accession>A0A516H632</accession>
<dbReference type="InterPro" id="IPR023346">
    <property type="entry name" value="Lysozyme-like_dom_sf"/>
</dbReference>
<dbReference type="Pfam" id="PF01464">
    <property type="entry name" value="SLT"/>
    <property type="match status" value="1"/>
</dbReference>
<feature type="domain" description="Transglycosylase SLT" evidence="2">
    <location>
        <begin position="33"/>
        <end position="84"/>
    </location>
</feature>
<dbReference type="OrthoDB" id="8477976at2"/>
<keyword evidence="4" id="KW-1185">Reference proteome</keyword>
<organism evidence="3 4">
    <name type="scientific">Ferrovibrio terrae</name>
    <dbReference type="NCBI Taxonomy" id="2594003"/>
    <lineage>
        <taxon>Bacteria</taxon>
        <taxon>Pseudomonadati</taxon>
        <taxon>Pseudomonadota</taxon>
        <taxon>Alphaproteobacteria</taxon>
        <taxon>Rhodospirillales</taxon>
        <taxon>Rhodospirillaceae</taxon>
        <taxon>Ferrovibrio</taxon>
    </lineage>
</organism>
<dbReference type="EMBL" id="CP041636">
    <property type="protein sequence ID" value="QDO99226.1"/>
    <property type="molecule type" value="Genomic_DNA"/>
</dbReference>
<protein>
    <submittedName>
        <fullName evidence="3">Lytic transglycosylase domain-containing protein</fullName>
    </submittedName>
</protein>
<reference evidence="3 4" key="1">
    <citation type="submission" date="2019-07" db="EMBL/GenBank/DDBJ databases">
        <title>Genome sequencing for Ferrovibrio sp. K5.</title>
        <authorList>
            <person name="Park S.-J."/>
        </authorList>
    </citation>
    <scope>NUCLEOTIDE SEQUENCE [LARGE SCALE GENOMIC DNA]</scope>
    <source>
        <strain evidence="3 4">K5</strain>
    </source>
</reference>
<dbReference type="Proteomes" id="UP000317496">
    <property type="component" value="Chromosome"/>
</dbReference>
<dbReference type="Gene3D" id="1.10.530.10">
    <property type="match status" value="1"/>
</dbReference>
<dbReference type="AlphaFoldDB" id="A0A516H632"/>
<dbReference type="KEGG" id="fer:FNB15_18960"/>
<gene>
    <name evidence="3" type="ORF">FNB15_18960</name>
</gene>
<evidence type="ECO:0000256" key="1">
    <source>
        <dbReference type="ARBA" id="ARBA00009387"/>
    </source>
</evidence>
<evidence type="ECO:0000313" key="4">
    <source>
        <dbReference type="Proteomes" id="UP000317496"/>
    </source>
</evidence>
<dbReference type="InterPro" id="IPR008258">
    <property type="entry name" value="Transglycosylase_SLT_dom_1"/>
</dbReference>
<evidence type="ECO:0000259" key="2">
    <source>
        <dbReference type="Pfam" id="PF01464"/>
    </source>
</evidence>
<proteinExistence type="inferred from homology"/>
<dbReference type="SUPFAM" id="SSF53955">
    <property type="entry name" value="Lysozyme-like"/>
    <property type="match status" value="1"/>
</dbReference>
<evidence type="ECO:0000313" key="3">
    <source>
        <dbReference type="EMBL" id="QDO99226.1"/>
    </source>
</evidence>
<name>A0A516H632_9PROT</name>